<dbReference type="InterPro" id="IPR011006">
    <property type="entry name" value="CheY-like_superfamily"/>
</dbReference>
<dbReference type="InterPro" id="IPR007492">
    <property type="entry name" value="LytTR_DNA-bd_dom"/>
</dbReference>
<dbReference type="PROSITE" id="PS50930">
    <property type="entry name" value="HTH_LYTTR"/>
    <property type="match status" value="1"/>
</dbReference>
<evidence type="ECO:0000313" key="4">
    <source>
        <dbReference type="EMBL" id="MBL0739936.1"/>
    </source>
</evidence>
<dbReference type="SUPFAM" id="SSF52172">
    <property type="entry name" value="CheY-like"/>
    <property type="match status" value="1"/>
</dbReference>
<dbReference type="Gene3D" id="2.40.50.1020">
    <property type="entry name" value="LytTr DNA-binding domain"/>
    <property type="match status" value="1"/>
</dbReference>
<keyword evidence="1" id="KW-0597">Phosphoprotein</keyword>
<dbReference type="InterPro" id="IPR046947">
    <property type="entry name" value="LytR-like"/>
</dbReference>
<dbReference type="InterPro" id="IPR001789">
    <property type="entry name" value="Sig_transdc_resp-reg_receiver"/>
</dbReference>
<dbReference type="PANTHER" id="PTHR37299">
    <property type="entry name" value="TRANSCRIPTIONAL REGULATOR-RELATED"/>
    <property type="match status" value="1"/>
</dbReference>
<evidence type="ECO:0000313" key="5">
    <source>
        <dbReference type="Proteomes" id="UP000613030"/>
    </source>
</evidence>
<accession>A0ABS1KKG3</accession>
<evidence type="ECO:0000259" key="3">
    <source>
        <dbReference type="PROSITE" id="PS50930"/>
    </source>
</evidence>
<dbReference type="Pfam" id="PF04397">
    <property type="entry name" value="LytTR"/>
    <property type="match status" value="1"/>
</dbReference>
<feature type="domain" description="Response regulatory" evidence="2">
    <location>
        <begin position="6"/>
        <end position="117"/>
    </location>
</feature>
<dbReference type="SMART" id="SM00850">
    <property type="entry name" value="LytTR"/>
    <property type="match status" value="1"/>
</dbReference>
<evidence type="ECO:0000256" key="1">
    <source>
        <dbReference type="PROSITE-ProRule" id="PRU00169"/>
    </source>
</evidence>
<comment type="caution">
    <text evidence="4">The sequence shown here is derived from an EMBL/GenBank/DDBJ whole genome shotgun (WGS) entry which is preliminary data.</text>
</comment>
<feature type="modified residue" description="4-aspartylphosphate" evidence="1">
    <location>
        <position position="57"/>
    </location>
</feature>
<protein>
    <submittedName>
        <fullName evidence="4">Response regulator transcription factor</fullName>
    </submittedName>
</protein>
<dbReference type="RefSeq" id="WP_202006897.1">
    <property type="nucleotide sequence ID" value="NZ_JAERRB010000001.1"/>
</dbReference>
<sequence>MRAPISCIVADDDEVDRLTTLSFIRKHPILKVDGVFAGAEAVLNAMQHLTPDVLFLDIDMPHVSGLELREKLKHVPVCIFITAFPEYAVEAFEKEALDFLVKPVKADRFERVVERVQQYLDLKDKATLVDTALGGDAIFIKEGHSQIKIQLHNVLYLEALKDYTRIVTAERKYCVLSALGNLIKEKPFDAFVRIHRSYAVQKEFVSKVTTSHVEINEHRLPVGRSYKDALPLFSNSSRRQP</sequence>
<dbReference type="PANTHER" id="PTHR37299:SF1">
    <property type="entry name" value="STAGE 0 SPORULATION PROTEIN A HOMOLOG"/>
    <property type="match status" value="1"/>
</dbReference>
<keyword evidence="5" id="KW-1185">Reference proteome</keyword>
<dbReference type="EMBL" id="JAERRB010000001">
    <property type="protein sequence ID" value="MBL0739936.1"/>
    <property type="molecule type" value="Genomic_DNA"/>
</dbReference>
<evidence type="ECO:0000259" key="2">
    <source>
        <dbReference type="PROSITE" id="PS50110"/>
    </source>
</evidence>
<gene>
    <name evidence="4" type="ORF">JI741_01840</name>
</gene>
<name>A0ABS1KKG3_9BACT</name>
<organism evidence="4 5">
    <name type="scientific">Chryseolinea lacunae</name>
    <dbReference type="NCBI Taxonomy" id="2801331"/>
    <lineage>
        <taxon>Bacteria</taxon>
        <taxon>Pseudomonadati</taxon>
        <taxon>Bacteroidota</taxon>
        <taxon>Cytophagia</taxon>
        <taxon>Cytophagales</taxon>
        <taxon>Fulvivirgaceae</taxon>
        <taxon>Chryseolinea</taxon>
    </lineage>
</organism>
<dbReference type="Proteomes" id="UP000613030">
    <property type="component" value="Unassembled WGS sequence"/>
</dbReference>
<proteinExistence type="predicted"/>
<feature type="domain" description="HTH LytTR-type" evidence="3">
    <location>
        <begin position="138"/>
        <end position="198"/>
    </location>
</feature>
<dbReference type="Gene3D" id="3.40.50.2300">
    <property type="match status" value="1"/>
</dbReference>
<dbReference type="Pfam" id="PF00072">
    <property type="entry name" value="Response_reg"/>
    <property type="match status" value="1"/>
</dbReference>
<dbReference type="PROSITE" id="PS50110">
    <property type="entry name" value="RESPONSE_REGULATORY"/>
    <property type="match status" value="1"/>
</dbReference>
<dbReference type="SMART" id="SM00448">
    <property type="entry name" value="REC"/>
    <property type="match status" value="1"/>
</dbReference>
<reference evidence="4 5" key="1">
    <citation type="submission" date="2021-01" db="EMBL/GenBank/DDBJ databases">
        <title>Chryseolinea sp. Jin1 Genome sequencing and assembly.</title>
        <authorList>
            <person name="Kim I."/>
        </authorList>
    </citation>
    <scope>NUCLEOTIDE SEQUENCE [LARGE SCALE GENOMIC DNA]</scope>
    <source>
        <strain evidence="4 5">Jin1</strain>
    </source>
</reference>